<comment type="function">
    <text evidence="2">Involved in the biogenesis of the 60S ribosomal subunit in the nucleus.</text>
</comment>
<accession>F6TBF1</accession>
<dbReference type="Gene3D" id="1.20.1440.170">
    <property type="entry name" value="Translation machinery-associated protein 16-like"/>
    <property type="match status" value="1"/>
</dbReference>
<dbReference type="HOGENOM" id="CLU_105581_0_0_1"/>
<reference evidence="5" key="3">
    <citation type="submission" date="2025-08" db="UniProtKB">
        <authorList>
            <consortium name="Ensembl"/>
        </authorList>
    </citation>
    <scope>IDENTIFICATION</scope>
</reference>
<dbReference type="Pfam" id="PF11176">
    <property type="entry name" value="Tma16"/>
    <property type="match status" value="1"/>
</dbReference>
<comment type="subunit">
    <text evidence="4">Associates with pre-60S ribosomal particles.</text>
</comment>
<sequence>TPKTRNGKPKVKTKRSTKLLHPNSRTALNIVQQSRRHNLKLNKAKERASRLDSIVEKLLWFQSNLESDKCYSKFEYTELVERYFTRFNDELEQIEIIRSVGCRKPIQHGARERSIKLAQEHELMLFNSTGLELPDVFNKKNFREFMEWDGTPQTLPRLKLMRFVKPKVKT</sequence>
<dbReference type="PANTHER" id="PTHR13349:SF2">
    <property type="entry name" value="TRANSLATION MACHINERY-ASSOCIATED PROTEIN 16"/>
    <property type="match status" value="1"/>
</dbReference>
<dbReference type="OMA" id="SWFLGQI"/>
<evidence type="ECO:0000256" key="4">
    <source>
        <dbReference type="ARBA" id="ARBA00034132"/>
    </source>
</evidence>
<dbReference type="FunCoup" id="F6TBF1">
    <property type="interactions" value="184"/>
</dbReference>
<name>F6TBF1_CIOIN</name>
<dbReference type="FunFam" id="1.20.1440.170:FF:000001">
    <property type="entry name" value="Translation machinery-associated 16 homolog"/>
    <property type="match status" value="1"/>
</dbReference>
<reference evidence="5" key="2">
    <citation type="journal article" date="2008" name="Genome Biol.">
        <title>Improved genome assembly and evidence-based global gene model set for the chordate Ciona intestinalis: new insight into intron and operon populations.</title>
        <authorList>
            <person name="Satou Y."/>
            <person name="Mineta K."/>
            <person name="Ogasawara M."/>
            <person name="Sasakura Y."/>
            <person name="Shoguchi E."/>
            <person name="Ueno K."/>
            <person name="Yamada L."/>
            <person name="Matsumoto J."/>
            <person name="Wasserscheid J."/>
            <person name="Dewar K."/>
            <person name="Wiley G.B."/>
            <person name="Macmil S.L."/>
            <person name="Roe B.A."/>
            <person name="Zeller R.W."/>
            <person name="Hastings K.E."/>
            <person name="Lemaire P."/>
            <person name="Lindquist E."/>
            <person name="Endo T."/>
            <person name="Hotta K."/>
            <person name="Inaba K."/>
        </authorList>
    </citation>
    <scope>NUCLEOTIDE SEQUENCE [LARGE SCALE GENOMIC DNA]</scope>
    <source>
        <strain evidence="5">wild type</strain>
    </source>
</reference>
<keyword evidence="6" id="KW-1185">Reference proteome</keyword>
<dbReference type="PANTHER" id="PTHR13349">
    <property type="entry name" value="TRANSLATION MACHINERY-ASSOCIATED PROTEIN 16"/>
    <property type="match status" value="1"/>
</dbReference>
<reference evidence="6" key="1">
    <citation type="journal article" date="2002" name="Science">
        <title>The draft genome of Ciona intestinalis: insights into chordate and vertebrate origins.</title>
        <authorList>
            <person name="Dehal P."/>
            <person name="Satou Y."/>
            <person name="Campbell R.K."/>
            <person name="Chapman J."/>
            <person name="Degnan B."/>
            <person name="De Tomaso A."/>
            <person name="Davidson B."/>
            <person name="Di Gregorio A."/>
            <person name="Gelpke M."/>
            <person name="Goodstein D.M."/>
            <person name="Harafuji N."/>
            <person name="Hastings K.E."/>
            <person name="Ho I."/>
            <person name="Hotta K."/>
            <person name="Huang W."/>
            <person name="Kawashima T."/>
            <person name="Lemaire P."/>
            <person name="Martinez D."/>
            <person name="Meinertzhagen I.A."/>
            <person name="Necula S."/>
            <person name="Nonaka M."/>
            <person name="Putnam N."/>
            <person name="Rash S."/>
            <person name="Saiga H."/>
            <person name="Satake M."/>
            <person name="Terry A."/>
            <person name="Yamada L."/>
            <person name="Wang H.G."/>
            <person name="Awazu S."/>
            <person name="Azumi K."/>
            <person name="Boore J."/>
            <person name="Branno M."/>
            <person name="Chin-Bow S."/>
            <person name="DeSantis R."/>
            <person name="Doyle S."/>
            <person name="Francino P."/>
            <person name="Keys D.N."/>
            <person name="Haga S."/>
            <person name="Hayashi H."/>
            <person name="Hino K."/>
            <person name="Imai K.S."/>
            <person name="Inaba K."/>
            <person name="Kano S."/>
            <person name="Kobayashi K."/>
            <person name="Kobayashi M."/>
            <person name="Lee B.I."/>
            <person name="Makabe K.W."/>
            <person name="Manohar C."/>
            <person name="Matassi G."/>
            <person name="Medina M."/>
            <person name="Mochizuki Y."/>
            <person name="Mount S."/>
            <person name="Morishita T."/>
            <person name="Miura S."/>
            <person name="Nakayama A."/>
            <person name="Nishizaka S."/>
            <person name="Nomoto H."/>
            <person name="Ohta F."/>
            <person name="Oishi K."/>
            <person name="Rigoutsos I."/>
            <person name="Sano M."/>
            <person name="Sasaki A."/>
            <person name="Sasakura Y."/>
            <person name="Shoguchi E."/>
            <person name="Shin-i T."/>
            <person name="Spagnuolo A."/>
            <person name="Stainier D."/>
            <person name="Suzuki M.M."/>
            <person name="Tassy O."/>
            <person name="Takatori N."/>
            <person name="Tokuoka M."/>
            <person name="Yagi K."/>
            <person name="Yoshizaki F."/>
            <person name="Wada S."/>
            <person name="Zhang C."/>
            <person name="Hyatt P.D."/>
            <person name="Larimer F."/>
            <person name="Detter C."/>
            <person name="Doggett N."/>
            <person name="Glavina T."/>
            <person name="Hawkins T."/>
            <person name="Richardson P."/>
            <person name="Lucas S."/>
            <person name="Kohara Y."/>
            <person name="Levine M."/>
            <person name="Satoh N."/>
            <person name="Rokhsar D.S."/>
        </authorList>
    </citation>
    <scope>NUCLEOTIDE SEQUENCE [LARGE SCALE GENOMIC DNA]</scope>
</reference>
<dbReference type="InterPro" id="IPR021346">
    <property type="entry name" value="Tma16"/>
</dbReference>
<dbReference type="EMBL" id="EAAA01001393">
    <property type="status" value="NOT_ANNOTATED_CDS"/>
    <property type="molecule type" value="Genomic_DNA"/>
</dbReference>
<evidence type="ECO:0000256" key="2">
    <source>
        <dbReference type="ARBA" id="ARBA00034079"/>
    </source>
</evidence>
<evidence type="ECO:0000313" key="5">
    <source>
        <dbReference type="Ensembl" id="ENSCINP00000022033.2"/>
    </source>
</evidence>
<comment type="similarity">
    <text evidence="3">Belongs to the TMA16 family.</text>
</comment>
<dbReference type="Proteomes" id="UP000008144">
    <property type="component" value="Chromosome 2"/>
</dbReference>
<dbReference type="InterPro" id="IPR038356">
    <property type="entry name" value="Tma16_sf"/>
</dbReference>
<evidence type="ECO:0000256" key="3">
    <source>
        <dbReference type="ARBA" id="ARBA00034127"/>
    </source>
</evidence>
<dbReference type="Ensembl" id="ENSCINT00000022279.2">
    <property type="protein sequence ID" value="ENSCINP00000022033.2"/>
    <property type="gene ID" value="ENSCING00000011563.2"/>
</dbReference>
<protein>
    <recommendedName>
        <fullName evidence="1">Translation machinery-associated protein 16</fullName>
    </recommendedName>
</protein>
<dbReference type="InParanoid" id="F6TBF1"/>
<evidence type="ECO:0000313" key="6">
    <source>
        <dbReference type="Proteomes" id="UP000008144"/>
    </source>
</evidence>
<evidence type="ECO:0000256" key="1">
    <source>
        <dbReference type="ARBA" id="ARBA00020047"/>
    </source>
</evidence>
<dbReference type="GeneTree" id="ENSGT00390000004179"/>
<dbReference type="AlphaFoldDB" id="F6TBF1"/>
<dbReference type="STRING" id="7719.ENSCINP00000022033"/>
<reference evidence="5" key="4">
    <citation type="submission" date="2025-09" db="UniProtKB">
        <authorList>
            <consortium name="Ensembl"/>
        </authorList>
    </citation>
    <scope>IDENTIFICATION</scope>
</reference>
<organism evidence="5 6">
    <name type="scientific">Ciona intestinalis</name>
    <name type="common">Transparent sea squirt</name>
    <name type="synonym">Ascidia intestinalis</name>
    <dbReference type="NCBI Taxonomy" id="7719"/>
    <lineage>
        <taxon>Eukaryota</taxon>
        <taxon>Metazoa</taxon>
        <taxon>Chordata</taxon>
        <taxon>Tunicata</taxon>
        <taxon>Ascidiacea</taxon>
        <taxon>Phlebobranchia</taxon>
        <taxon>Cionidae</taxon>
        <taxon>Ciona</taxon>
    </lineage>
</organism>
<proteinExistence type="inferred from homology"/>
<dbReference type="GO" id="GO:0005634">
    <property type="term" value="C:nucleus"/>
    <property type="evidence" value="ECO:0000318"/>
    <property type="project" value="GO_Central"/>
</dbReference>